<protein>
    <submittedName>
        <fullName evidence="1">Uncharacterized protein</fullName>
    </submittedName>
</protein>
<evidence type="ECO:0000313" key="1">
    <source>
        <dbReference type="EMBL" id="KKN11043.1"/>
    </source>
</evidence>
<gene>
    <name evidence="1" type="ORF">LCGC14_1030440</name>
</gene>
<reference evidence="1" key="1">
    <citation type="journal article" date="2015" name="Nature">
        <title>Complex archaea that bridge the gap between prokaryotes and eukaryotes.</title>
        <authorList>
            <person name="Spang A."/>
            <person name="Saw J.H."/>
            <person name="Jorgensen S.L."/>
            <person name="Zaremba-Niedzwiedzka K."/>
            <person name="Martijn J."/>
            <person name="Lind A.E."/>
            <person name="van Eijk R."/>
            <person name="Schleper C."/>
            <person name="Guy L."/>
            <person name="Ettema T.J."/>
        </authorList>
    </citation>
    <scope>NUCLEOTIDE SEQUENCE</scope>
</reference>
<comment type="caution">
    <text evidence="1">The sequence shown here is derived from an EMBL/GenBank/DDBJ whole genome shotgun (WGS) entry which is preliminary data.</text>
</comment>
<organism evidence="1">
    <name type="scientific">marine sediment metagenome</name>
    <dbReference type="NCBI Taxonomy" id="412755"/>
    <lineage>
        <taxon>unclassified sequences</taxon>
        <taxon>metagenomes</taxon>
        <taxon>ecological metagenomes</taxon>
    </lineage>
</organism>
<dbReference type="AlphaFoldDB" id="A0A0F9R0L8"/>
<proteinExistence type="predicted"/>
<name>A0A0F9R0L8_9ZZZZ</name>
<accession>A0A0F9R0L8</accession>
<sequence length="295" mass="30994">MQLLRACVILLALLGQPWTKHAAREHERTDMATPIWISSNGDWGDTASWSTGSVPVSADTVVFDGVNSVVSVTSGLNQTGIDLSRLDTSPEYTGDIGLPGNPLRIDASTVLHRGRGSLYFKGDGGGISVQVDSANLVDALVLSGTSSLWTLDVKKGHVTCDNTVVNIGGVRSLSDKSIIIIEKNGAETIAQIMMQAGFCQNFRALSAATGILIVNGGVLVHEDGAVTTLHVQGGVCEWNADETLTIAVAGRGLLDFTRSGNVKTVAGLVIYPGAEVFESGQTNVSATTDFRKEIP</sequence>
<dbReference type="EMBL" id="LAZR01004180">
    <property type="protein sequence ID" value="KKN11043.1"/>
    <property type="molecule type" value="Genomic_DNA"/>
</dbReference>